<organism evidence="2 3">
    <name type="scientific">Methylobacterium variabile</name>
    <dbReference type="NCBI Taxonomy" id="298794"/>
    <lineage>
        <taxon>Bacteria</taxon>
        <taxon>Pseudomonadati</taxon>
        <taxon>Pseudomonadota</taxon>
        <taxon>Alphaproteobacteria</taxon>
        <taxon>Hyphomicrobiales</taxon>
        <taxon>Methylobacteriaceae</taxon>
        <taxon>Methylobacterium</taxon>
    </lineage>
</organism>
<keyword evidence="1" id="KW-1133">Transmembrane helix</keyword>
<dbReference type="AlphaFoldDB" id="A0A0J6V4B3"/>
<keyword evidence="1" id="KW-0472">Membrane</keyword>
<evidence type="ECO:0000313" key="2">
    <source>
        <dbReference type="EMBL" id="KMO33731.1"/>
    </source>
</evidence>
<evidence type="ECO:0000313" key="3">
    <source>
        <dbReference type="Proteomes" id="UP000035955"/>
    </source>
</evidence>
<dbReference type="Proteomes" id="UP000035955">
    <property type="component" value="Unassembled WGS sequence"/>
</dbReference>
<dbReference type="PATRIC" id="fig|298794.3.peg.1362"/>
<feature type="transmembrane region" description="Helical" evidence="1">
    <location>
        <begin position="143"/>
        <end position="162"/>
    </location>
</feature>
<keyword evidence="1" id="KW-0812">Transmembrane</keyword>
<dbReference type="OrthoDB" id="7366810at2"/>
<sequence>MSSGPTDGPAEGGVQADIPKQFVERGMLALDGVVPREQQEDVVRRVLQAATTVMVKQTAVEAQFSGYLPPPSMIAQYDRIHPGLADRIMAMAENDQRSQIAMVEDANRRTDRYQLLALGAGFVGLLCVLATATFLALHGQKEVALGALAIGVSGIIATLVNAPFGKRKKRLDEAQG</sequence>
<dbReference type="Pfam" id="PF10097">
    <property type="entry name" value="DUF2335"/>
    <property type="match status" value="1"/>
</dbReference>
<name>A0A0J6V4B3_9HYPH</name>
<feature type="transmembrane region" description="Helical" evidence="1">
    <location>
        <begin position="115"/>
        <end position="137"/>
    </location>
</feature>
<gene>
    <name evidence="2" type="ORF">VQ02_20205</name>
</gene>
<dbReference type="InterPro" id="IPR019284">
    <property type="entry name" value="RP532"/>
</dbReference>
<comment type="caution">
    <text evidence="2">The sequence shown here is derived from an EMBL/GenBank/DDBJ whole genome shotgun (WGS) entry which is preliminary data.</text>
</comment>
<keyword evidence="3" id="KW-1185">Reference proteome</keyword>
<accession>A0A0J6V4B3</accession>
<evidence type="ECO:0000256" key="1">
    <source>
        <dbReference type="SAM" id="Phobius"/>
    </source>
</evidence>
<evidence type="ECO:0008006" key="4">
    <source>
        <dbReference type="Google" id="ProtNLM"/>
    </source>
</evidence>
<dbReference type="RefSeq" id="WP_048446007.1">
    <property type="nucleotide sequence ID" value="NZ_LABY01000146.1"/>
</dbReference>
<dbReference type="EMBL" id="LABY01000146">
    <property type="protein sequence ID" value="KMO33731.1"/>
    <property type="molecule type" value="Genomic_DNA"/>
</dbReference>
<proteinExistence type="predicted"/>
<reference evidence="2 3" key="1">
    <citation type="submission" date="2015-03" db="EMBL/GenBank/DDBJ databases">
        <title>Genome sequencing of Methylobacterium variabile DSM 16961.</title>
        <authorList>
            <person name="Chaudhry V."/>
            <person name="Patil P.B."/>
        </authorList>
    </citation>
    <scope>NUCLEOTIDE SEQUENCE [LARGE SCALE GENOMIC DNA]</scope>
    <source>
        <strain evidence="2 3">DSM 16961</strain>
    </source>
</reference>
<protein>
    <recommendedName>
        <fullName evidence="4">DUF2335 domain-containing protein</fullName>
    </recommendedName>
</protein>